<dbReference type="PANTHER" id="PTHR40446:SF2">
    <property type="entry name" value="N-ACETYLGLUCOSAMINE-1-PHOSPHODIESTER ALPHA-N-ACETYLGLUCOSAMINIDASE"/>
    <property type="match status" value="1"/>
</dbReference>
<dbReference type="Pfam" id="PF09992">
    <property type="entry name" value="NAGPA"/>
    <property type="match status" value="1"/>
</dbReference>
<evidence type="ECO:0000313" key="2">
    <source>
        <dbReference type="EMBL" id="SUI97379.1"/>
    </source>
</evidence>
<dbReference type="AlphaFoldDB" id="A0A380BBN8"/>
<proteinExistence type="predicted"/>
<feature type="domain" description="Phosphodiester glycosidase" evidence="1">
    <location>
        <begin position="151"/>
        <end position="337"/>
    </location>
</feature>
<dbReference type="PANTHER" id="PTHR40446">
    <property type="entry name" value="N-ACETYLGLUCOSAMINE-1-PHOSPHODIESTER ALPHA-N-ACETYLGLUCOSAMINIDASE"/>
    <property type="match status" value="1"/>
</dbReference>
<gene>
    <name evidence="2" type="ORF">NCTC11388_00382</name>
</gene>
<name>A0A380BBN8_SPHSI</name>
<dbReference type="InterPro" id="IPR018711">
    <property type="entry name" value="NAGPA"/>
</dbReference>
<dbReference type="PROSITE" id="PS51257">
    <property type="entry name" value="PROKAR_LIPOPROTEIN"/>
    <property type="match status" value="1"/>
</dbReference>
<accession>A0A380BBN8</accession>
<reference evidence="2 3" key="1">
    <citation type="submission" date="2018-06" db="EMBL/GenBank/DDBJ databases">
        <authorList>
            <consortium name="Pathogen Informatics"/>
            <person name="Doyle S."/>
        </authorList>
    </citation>
    <scope>NUCLEOTIDE SEQUENCE [LARGE SCALE GENOMIC DNA]</scope>
    <source>
        <strain evidence="2 3">NCTC11388</strain>
    </source>
</reference>
<evidence type="ECO:0000313" key="3">
    <source>
        <dbReference type="Proteomes" id="UP000254893"/>
    </source>
</evidence>
<dbReference type="EMBL" id="UGYW01000001">
    <property type="protein sequence ID" value="SUI97379.1"/>
    <property type="molecule type" value="Genomic_DNA"/>
</dbReference>
<dbReference type="Proteomes" id="UP000254893">
    <property type="component" value="Unassembled WGS sequence"/>
</dbReference>
<dbReference type="RefSeq" id="WP_115168861.1">
    <property type="nucleotide sequence ID" value="NZ_UGYW01000001.1"/>
</dbReference>
<evidence type="ECO:0000259" key="1">
    <source>
        <dbReference type="Pfam" id="PF09992"/>
    </source>
</evidence>
<protein>
    <submittedName>
        <fullName evidence="2">Exopolysaccharide biosynthesis protein related to N-acetylglucosamine-1-phosphodiester alpha-N-acetylglucosaminidase</fullName>
    </submittedName>
</protein>
<organism evidence="2 3">
    <name type="scientific">Sphingobacterium spiritivorum</name>
    <name type="common">Flavobacterium spiritivorum</name>
    <dbReference type="NCBI Taxonomy" id="258"/>
    <lineage>
        <taxon>Bacteria</taxon>
        <taxon>Pseudomonadati</taxon>
        <taxon>Bacteroidota</taxon>
        <taxon>Sphingobacteriia</taxon>
        <taxon>Sphingobacteriales</taxon>
        <taxon>Sphingobacteriaceae</taxon>
        <taxon>Sphingobacterium</taxon>
    </lineage>
</organism>
<sequence>MKSSLKFLSLSVEHSLKFVVTSMFIVSAFTSCKQRDDWPVFEKKEIVVEKDTIPPDNQIGALTQNIISNTDIIKTFRLDSTTTVADGIVHTHIRYLNRLNRPVSMHVLEIDLSKPKLAAQALGPFNEVLYATQILPEMAKYNESGSGGKMMVAINGDAVLTSGTTINAPSGSYIRYGRQIKTNTTTTTAFTIPYFAVTKAGVPFIGNRPSATYPAEAVDLNTIYHLVSGTNWLVFNNNLITSTNATVSARTAIGINAEKKVICVVVDGGDDAFSTGITLNDLGVVMKTLGSSRAFFTNGGNFSAMVKRKEDAKGLRWDMLNKPVNKTGAATANGIGFVLRP</sequence>